<reference evidence="3 4" key="1">
    <citation type="submission" date="2020-02" db="EMBL/GenBank/DDBJ databases">
        <title>Full genome sequence of Nocardioides sp. R-3366.</title>
        <authorList>
            <person name="Im W.-T."/>
        </authorList>
    </citation>
    <scope>NUCLEOTIDE SEQUENCE [LARGE SCALE GENOMIC DNA]</scope>
    <source>
        <strain evidence="3 4">R-3366</strain>
    </source>
</reference>
<keyword evidence="2" id="KW-1133">Transmembrane helix</keyword>
<dbReference type="Proteomes" id="UP000502996">
    <property type="component" value="Chromosome"/>
</dbReference>
<feature type="transmembrane region" description="Helical" evidence="2">
    <location>
        <begin position="285"/>
        <end position="302"/>
    </location>
</feature>
<feature type="region of interest" description="Disordered" evidence="1">
    <location>
        <begin position="581"/>
        <end position="604"/>
    </location>
</feature>
<dbReference type="KEGG" id="nano:G5V58_07525"/>
<accession>A0A6G6WBW5</accession>
<evidence type="ECO:0000256" key="1">
    <source>
        <dbReference type="SAM" id="MobiDB-lite"/>
    </source>
</evidence>
<dbReference type="EMBL" id="CP049257">
    <property type="protein sequence ID" value="QIG42647.1"/>
    <property type="molecule type" value="Genomic_DNA"/>
</dbReference>
<keyword evidence="4" id="KW-1185">Reference proteome</keyword>
<protein>
    <recommendedName>
        <fullName evidence="5">YfhO family protein</fullName>
    </recommendedName>
</protein>
<feature type="transmembrane region" description="Helical" evidence="2">
    <location>
        <begin position="309"/>
        <end position="328"/>
    </location>
</feature>
<feature type="transmembrane region" description="Helical" evidence="2">
    <location>
        <begin position="215"/>
        <end position="234"/>
    </location>
</feature>
<feature type="transmembrane region" description="Helical" evidence="2">
    <location>
        <begin position="185"/>
        <end position="203"/>
    </location>
</feature>
<feature type="transmembrane region" description="Helical" evidence="2">
    <location>
        <begin position="385"/>
        <end position="403"/>
    </location>
</feature>
<evidence type="ECO:0000256" key="2">
    <source>
        <dbReference type="SAM" id="Phobius"/>
    </source>
</evidence>
<organism evidence="3 4">
    <name type="scientific">Nocardioides anomalus</name>
    <dbReference type="NCBI Taxonomy" id="2712223"/>
    <lineage>
        <taxon>Bacteria</taxon>
        <taxon>Bacillati</taxon>
        <taxon>Actinomycetota</taxon>
        <taxon>Actinomycetes</taxon>
        <taxon>Propionibacteriales</taxon>
        <taxon>Nocardioidaceae</taxon>
        <taxon>Nocardioides</taxon>
    </lineage>
</organism>
<evidence type="ECO:0000313" key="4">
    <source>
        <dbReference type="Proteomes" id="UP000502996"/>
    </source>
</evidence>
<name>A0A6G6WBW5_9ACTN</name>
<keyword evidence="2" id="KW-0472">Membrane</keyword>
<evidence type="ECO:0008006" key="5">
    <source>
        <dbReference type="Google" id="ProtNLM"/>
    </source>
</evidence>
<gene>
    <name evidence="3" type="ORF">G5V58_07525</name>
</gene>
<feature type="transmembrane region" description="Helical" evidence="2">
    <location>
        <begin position="12"/>
        <end position="35"/>
    </location>
</feature>
<dbReference type="RefSeq" id="WP_165230574.1">
    <property type="nucleotide sequence ID" value="NZ_CP049257.1"/>
</dbReference>
<feature type="transmembrane region" description="Helical" evidence="2">
    <location>
        <begin position="139"/>
        <end position="157"/>
    </location>
</feature>
<feature type="transmembrane region" description="Helical" evidence="2">
    <location>
        <begin position="164"/>
        <end position="179"/>
    </location>
</feature>
<proteinExistence type="predicted"/>
<evidence type="ECO:0000313" key="3">
    <source>
        <dbReference type="EMBL" id="QIG42647.1"/>
    </source>
</evidence>
<dbReference type="AlphaFoldDB" id="A0A6G6WBW5"/>
<keyword evidence="2" id="KW-0812">Transmembrane</keyword>
<sequence>MGLVRTDRVLQVALGMVAVQLVVRGYAAYGGWFVLDDFNFIARTGHFGLDPSVAARSYNGHVMPGGMYLSWFNQHVAPWQWWLPATELLLMQLVADLAMLRLLVVLHGRRPGILPPFALFLFSVLTLENAVWWAAGINALPFSIALLLALASHVQYLRSGRLRHVWAATVWVAVGLLFYEKTALVYLAVAIVSVTWFAEGYGWRRVASAVRGRRAGLAVYAATGAAYVALYVTLSRDTEVVRPTTFPTWQVVQAMVVDELVPALVGGPLQWAQFGVFSAADPGDPVVLAAVLGLGLVLAELLRHRRHAARALVLPVVFLVVDVVLVLLTQRLGSESAFVFDYRFQAEMAAVSAIALAAMTMPVRGALRSSSSASPSELLDHPRRVAAVVGLTSALAVVSAAGWTSNWHSDRRAEQFVRTLTGAVRDAPAPVPLVDRTVPDFVMAPIDRSGGLASRLLSTEPNARFPDVATDDLRVIDDEGRLREALVPGTRRAQPGPVAACGYQVATDPARIPLDGPVAFEGFWVRIGYLSSGASPVTVRVGDLSVETSVRPGVHALFVRGGSSFDSVQLSGLDEGTTLCTDDVSAGVPEPLDQPDPADQGASS</sequence>